<accession>A0AAN6MFL7</accession>
<name>A0AAN6MFL7_9PEZI</name>
<proteinExistence type="predicted"/>
<reference evidence="2" key="1">
    <citation type="journal article" date="2023" name="Mol. Phylogenet. Evol.">
        <title>Genome-scale phylogeny and comparative genomics of the fungal order Sordariales.</title>
        <authorList>
            <person name="Hensen N."/>
            <person name="Bonometti L."/>
            <person name="Westerberg I."/>
            <person name="Brannstrom I.O."/>
            <person name="Guillou S."/>
            <person name="Cros-Aarteil S."/>
            <person name="Calhoun S."/>
            <person name="Haridas S."/>
            <person name="Kuo A."/>
            <person name="Mondo S."/>
            <person name="Pangilinan J."/>
            <person name="Riley R."/>
            <person name="LaButti K."/>
            <person name="Andreopoulos B."/>
            <person name="Lipzen A."/>
            <person name="Chen C."/>
            <person name="Yan M."/>
            <person name="Daum C."/>
            <person name="Ng V."/>
            <person name="Clum A."/>
            <person name="Steindorff A."/>
            <person name="Ohm R.A."/>
            <person name="Martin F."/>
            <person name="Silar P."/>
            <person name="Natvig D.O."/>
            <person name="Lalanne C."/>
            <person name="Gautier V."/>
            <person name="Ament-Velasquez S.L."/>
            <person name="Kruys A."/>
            <person name="Hutchinson M.I."/>
            <person name="Powell A.J."/>
            <person name="Barry K."/>
            <person name="Miller A.N."/>
            <person name="Grigoriev I.V."/>
            <person name="Debuchy R."/>
            <person name="Gladieux P."/>
            <person name="Hiltunen Thoren M."/>
            <person name="Johannesson H."/>
        </authorList>
    </citation>
    <scope>NUCLEOTIDE SEQUENCE</scope>
    <source>
        <strain evidence="2">CBS 103.79</strain>
    </source>
</reference>
<keyword evidence="1" id="KW-1133">Transmembrane helix</keyword>
<protein>
    <submittedName>
        <fullName evidence="2">NADH2 dehydrogenase</fullName>
    </submittedName>
</protein>
<organism evidence="2 3">
    <name type="scientific">Staphylotrichum tortipilum</name>
    <dbReference type="NCBI Taxonomy" id="2831512"/>
    <lineage>
        <taxon>Eukaryota</taxon>
        <taxon>Fungi</taxon>
        <taxon>Dikarya</taxon>
        <taxon>Ascomycota</taxon>
        <taxon>Pezizomycotina</taxon>
        <taxon>Sordariomycetes</taxon>
        <taxon>Sordariomycetidae</taxon>
        <taxon>Sordariales</taxon>
        <taxon>Chaetomiaceae</taxon>
        <taxon>Staphylotrichum</taxon>
    </lineage>
</organism>
<evidence type="ECO:0000313" key="2">
    <source>
        <dbReference type="EMBL" id="KAK3899926.1"/>
    </source>
</evidence>
<keyword evidence="1" id="KW-0812">Transmembrane</keyword>
<gene>
    <name evidence="2" type="ORF">C8A05DRAFT_36441</name>
</gene>
<evidence type="ECO:0000256" key="1">
    <source>
        <dbReference type="SAM" id="Phobius"/>
    </source>
</evidence>
<feature type="transmembrane region" description="Helical" evidence="1">
    <location>
        <begin position="6"/>
        <end position="23"/>
    </location>
</feature>
<dbReference type="Proteomes" id="UP001303889">
    <property type="component" value="Unassembled WGS sequence"/>
</dbReference>
<comment type="caution">
    <text evidence="2">The sequence shown here is derived from an EMBL/GenBank/DDBJ whole genome shotgun (WGS) entry which is preliminary data.</text>
</comment>
<evidence type="ECO:0000313" key="3">
    <source>
        <dbReference type="Proteomes" id="UP001303889"/>
    </source>
</evidence>
<keyword evidence="1" id="KW-0472">Membrane</keyword>
<dbReference type="EMBL" id="MU855724">
    <property type="protein sequence ID" value="KAK3899926.1"/>
    <property type="molecule type" value="Genomic_DNA"/>
</dbReference>
<dbReference type="PANTHER" id="PTHR39218:SF1">
    <property type="entry name" value="OXIDOREDUCTASE 14 KDA SUBUNIT, PUTATIVE (AFU_ORTHOLOGUE AFUA_1G12110)-RELATED"/>
    <property type="match status" value="1"/>
</dbReference>
<sequence>MAIDRILFWTGFGVVVRVFQLGIEMRPFFHPKILWGYPLFGAVGGSFGYWVQGVDERQVAHLQERKQSILDKRARRAERLAAAQTETEASGSGAA</sequence>
<dbReference type="PANTHER" id="PTHR39218">
    <property type="entry name" value="OXIDOREDUCTASE 14 KDA SUBUNIT, PUTATIVE (AFU_ORTHOLOGUE AFUA_1G12110)-RELATED"/>
    <property type="match status" value="1"/>
</dbReference>
<dbReference type="AlphaFoldDB" id="A0AAN6MFL7"/>
<reference evidence="2" key="2">
    <citation type="submission" date="2023-05" db="EMBL/GenBank/DDBJ databases">
        <authorList>
            <consortium name="Lawrence Berkeley National Laboratory"/>
            <person name="Steindorff A."/>
            <person name="Hensen N."/>
            <person name="Bonometti L."/>
            <person name="Westerberg I."/>
            <person name="Brannstrom I.O."/>
            <person name="Guillou S."/>
            <person name="Cros-Aarteil S."/>
            <person name="Calhoun S."/>
            <person name="Haridas S."/>
            <person name="Kuo A."/>
            <person name="Mondo S."/>
            <person name="Pangilinan J."/>
            <person name="Riley R."/>
            <person name="Labutti K."/>
            <person name="Andreopoulos B."/>
            <person name="Lipzen A."/>
            <person name="Chen C."/>
            <person name="Yanf M."/>
            <person name="Daum C."/>
            <person name="Ng V."/>
            <person name="Clum A."/>
            <person name="Ohm R."/>
            <person name="Martin F."/>
            <person name="Silar P."/>
            <person name="Natvig D."/>
            <person name="Lalanne C."/>
            <person name="Gautier V."/>
            <person name="Ament-Velasquez S.L."/>
            <person name="Kruys A."/>
            <person name="Hutchinson M.I."/>
            <person name="Powell A.J."/>
            <person name="Barry K."/>
            <person name="Miller A.N."/>
            <person name="Grigoriev I.V."/>
            <person name="Debuchy R."/>
            <person name="Gladieux P."/>
            <person name="Thoren M.H."/>
            <person name="Johannesson H."/>
        </authorList>
    </citation>
    <scope>NUCLEOTIDE SEQUENCE</scope>
    <source>
        <strain evidence="2">CBS 103.79</strain>
    </source>
</reference>
<keyword evidence="3" id="KW-1185">Reference proteome</keyword>